<reference evidence="2" key="1">
    <citation type="journal article" date="2019" name="Int. J. Syst. Evol. Microbiol.">
        <title>The Global Catalogue of Microorganisms (GCM) 10K type strain sequencing project: providing services to taxonomists for standard genome sequencing and annotation.</title>
        <authorList>
            <consortium name="The Broad Institute Genomics Platform"/>
            <consortium name="The Broad Institute Genome Sequencing Center for Infectious Disease"/>
            <person name="Wu L."/>
            <person name="Ma J."/>
        </authorList>
    </citation>
    <scope>NUCLEOTIDE SEQUENCE [LARGE SCALE GENOMIC DNA]</scope>
    <source>
        <strain evidence="2">KCTC 33575</strain>
    </source>
</reference>
<sequence length="531" mass="61110">MLWQTEQQLEDLICKLVSFDSRTGTEGEISFPYLLKDELMKLDYFRSHSEYIELHDAGKKRNTLTALYKSKKAVKTIIFISHFDTVHTGEFGAVEDLAFKPRELTEYFKSISHDFKESIRHDIESDEYLFGRGTMDMKMGLALQMHLIEKAVIEEWPVNLLLTAVPDEEVDSAGMRTAAKCYESLSEKHSLNYSLMLNCEPSFTQKPDDENYYIYTGSIGKMMPSALFYGVETHAGEPLRGLNANYMASFLNRKMEFNNSFKETHFGETTPLPITLKTYDLKADYSTQTTNHVASLYNVFTMKQTEEEVFSTFNRITENAASEMNTHYQHLCEREHASPVGEVKTMTYKELKDYTVNKIGSAAVEALINKYSQYRHLDDRTQSFEVVNSFINQCKELVPLIVTFFAPPYYPSVNNSDDPLIQDIVSFTKSELKNDDIDTNVVHYFNGISDLSYVTYDADDKSYLTYIDNTPMWGYTYTVPFSDMQKLQAPFINIGPFGKDAHKISERLHKKSAFTVTPRLLARMIQKFFTA</sequence>
<dbReference type="EMBL" id="JBHUOQ010000003">
    <property type="protein sequence ID" value="MFD2830601.1"/>
    <property type="molecule type" value="Genomic_DNA"/>
</dbReference>
<dbReference type="PIRSF" id="PIRSF010386">
    <property type="entry name" value="RocB"/>
    <property type="match status" value="1"/>
</dbReference>
<dbReference type="RefSeq" id="WP_377773790.1">
    <property type="nucleotide sequence ID" value="NZ_JBHUOQ010000003.1"/>
</dbReference>
<keyword evidence="2" id="KW-1185">Reference proteome</keyword>
<comment type="caution">
    <text evidence="1">The sequence shown here is derived from an EMBL/GenBank/DDBJ whole genome shotgun (WGS) entry which is preliminary data.</text>
</comment>
<dbReference type="InterPro" id="IPR050072">
    <property type="entry name" value="Peptidase_M20A"/>
</dbReference>
<organism evidence="1 2">
    <name type="scientific">Corticicoccus populi</name>
    <dbReference type="NCBI Taxonomy" id="1812821"/>
    <lineage>
        <taxon>Bacteria</taxon>
        <taxon>Bacillati</taxon>
        <taxon>Bacillota</taxon>
        <taxon>Bacilli</taxon>
        <taxon>Bacillales</taxon>
        <taxon>Staphylococcaceae</taxon>
        <taxon>Corticicoccus</taxon>
    </lineage>
</organism>
<dbReference type="Proteomes" id="UP001597519">
    <property type="component" value="Unassembled WGS sequence"/>
</dbReference>
<dbReference type="SUPFAM" id="SSF53187">
    <property type="entry name" value="Zn-dependent exopeptidases"/>
    <property type="match status" value="1"/>
</dbReference>
<dbReference type="PANTHER" id="PTHR43808">
    <property type="entry name" value="ACETYLORNITHINE DEACETYLASE"/>
    <property type="match status" value="1"/>
</dbReference>
<dbReference type="PANTHER" id="PTHR43808:SF27">
    <property type="entry name" value="PROTEIN ROCB"/>
    <property type="match status" value="1"/>
</dbReference>
<evidence type="ECO:0000313" key="2">
    <source>
        <dbReference type="Proteomes" id="UP001597519"/>
    </source>
</evidence>
<name>A0ABW5WUX7_9STAP</name>
<dbReference type="InterPro" id="IPR012166">
    <property type="entry name" value="Uncharacterised_RocB"/>
</dbReference>
<dbReference type="Pfam" id="PF01546">
    <property type="entry name" value="Peptidase_M20"/>
    <property type="match status" value="1"/>
</dbReference>
<proteinExistence type="predicted"/>
<evidence type="ECO:0000313" key="1">
    <source>
        <dbReference type="EMBL" id="MFD2830601.1"/>
    </source>
</evidence>
<protein>
    <submittedName>
        <fullName evidence="1">M20/M25/M40 family metallo-hydrolase</fullName>
    </submittedName>
</protein>
<dbReference type="InterPro" id="IPR002933">
    <property type="entry name" value="Peptidase_M20"/>
</dbReference>
<dbReference type="Gene3D" id="3.40.630.10">
    <property type="entry name" value="Zn peptidases"/>
    <property type="match status" value="1"/>
</dbReference>
<gene>
    <name evidence="1" type="ORF">ACFSX4_09015</name>
</gene>
<accession>A0ABW5WUX7</accession>